<keyword evidence="1" id="KW-0472">Membrane</keyword>
<feature type="transmembrane region" description="Helical" evidence="1">
    <location>
        <begin position="211"/>
        <end position="234"/>
    </location>
</feature>
<feature type="transmembrane region" description="Helical" evidence="1">
    <location>
        <begin position="141"/>
        <end position="165"/>
    </location>
</feature>
<dbReference type="STRING" id="1123285.SAMN05660235_02144"/>
<feature type="transmembrane region" description="Helical" evidence="1">
    <location>
        <begin position="255"/>
        <end position="272"/>
    </location>
</feature>
<keyword evidence="1" id="KW-1133">Transmembrane helix</keyword>
<evidence type="ECO:0000313" key="2">
    <source>
        <dbReference type="EMBL" id="SDF60864.1"/>
    </source>
</evidence>
<gene>
    <name evidence="2" type="ORF">SAMN05660235_02144</name>
</gene>
<keyword evidence="1" id="KW-0812">Transmembrane</keyword>
<dbReference type="RefSeq" id="WP_143005897.1">
    <property type="nucleotide sequence ID" value="NZ_FNBU01000017.1"/>
</dbReference>
<dbReference type="GO" id="GO:0015098">
    <property type="term" value="F:molybdate ion transmembrane transporter activity"/>
    <property type="evidence" value="ECO:0007669"/>
    <property type="project" value="InterPro"/>
</dbReference>
<dbReference type="Pfam" id="PF16983">
    <property type="entry name" value="MFS_MOT1"/>
    <property type="match status" value="2"/>
</dbReference>
<feature type="transmembrane region" description="Helical" evidence="1">
    <location>
        <begin position="6"/>
        <end position="27"/>
    </location>
</feature>
<dbReference type="PANTHER" id="PTHR31970:SF9">
    <property type="entry name" value="MOLYBDATE TRANSPORTER 2"/>
    <property type="match status" value="1"/>
</dbReference>
<feature type="transmembrane region" description="Helical" evidence="1">
    <location>
        <begin position="73"/>
        <end position="96"/>
    </location>
</feature>
<evidence type="ECO:0000313" key="3">
    <source>
        <dbReference type="Proteomes" id="UP000243333"/>
    </source>
</evidence>
<accession>A0A1G7MGW3</accession>
<dbReference type="Proteomes" id="UP000243333">
    <property type="component" value="Unassembled WGS sequence"/>
</dbReference>
<organism evidence="2 3">
    <name type="scientific">Sporolituus thermophilus DSM 23256</name>
    <dbReference type="NCBI Taxonomy" id="1123285"/>
    <lineage>
        <taxon>Bacteria</taxon>
        <taxon>Bacillati</taxon>
        <taxon>Bacillota</taxon>
        <taxon>Negativicutes</taxon>
        <taxon>Selenomonadales</taxon>
        <taxon>Sporomusaceae</taxon>
        <taxon>Sporolituus</taxon>
    </lineage>
</organism>
<evidence type="ECO:0000256" key="1">
    <source>
        <dbReference type="SAM" id="Phobius"/>
    </source>
</evidence>
<protein>
    <submittedName>
        <fullName evidence="2">Sulfate permease, SulP family</fullName>
    </submittedName>
</protein>
<feature type="transmembrane region" description="Helical" evidence="1">
    <location>
        <begin position="172"/>
        <end position="191"/>
    </location>
</feature>
<proteinExistence type="predicted"/>
<reference evidence="3" key="1">
    <citation type="submission" date="2016-10" db="EMBL/GenBank/DDBJ databases">
        <authorList>
            <person name="Varghese N."/>
            <person name="Submissions S."/>
        </authorList>
    </citation>
    <scope>NUCLEOTIDE SEQUENCE [LARGE SCALE GENOMIC DNA]</scope>
    <source>
        <strain evidence="3">DSM 23256</strain>
    </source>
</reference>
<feature type="transmembrane region" description="Helical" evidence="1">
    <location>
        <begin position="319"/>
        <end position="339"/>
    </location>
</feature>
<name>A0A1G7MGW3_9FIRM</name>
<feature type="transmembrane region" description="Helical" evidence="1">
    <location>
        <begin position="292"/>
        <end position="312"/>
    </location>
</feature>
<dbReference type="AlphaFoldDB" id="A0A1G7MGW3"/>
<dbReference type="PANTHER" id="PTHR31970">
    <property type="match status" value="1"/>
</dbReference>
<dbReference type="EMBL" id="FNBU01000017">
    <property type="protein sequence ID" value="SDF60864.1"/>
    <property type="molecule type" value="Genomic_DNA"/>
</dbReference>
<feature type="transmembrane region" description="Helical" evidence="1">
    <location>
        <begin position="351"/>
        <end position="375"/>
    </location>
</feature>
<dbReference type="InterPro" id="IPR031563">
    <property type="entry name" value="MOT1/MOT2"/>
</dbReference>
<feature type="transmembrane region" description="Helical" evidence="1">
    <location>
        <begin position="34"/>
        <end position="53"/>
    </location>
</feature>
<sequence>MRLNRFELAGSLADIGVLLPLVVALAATGSVNPFIALSACGLFYLATGMYYRVPVPVQPLKVFCTVALAAKLAPAVIHAGALLIGFLFLALSVPAVMEGIKKLFPLPVIRGIQLSTGLLLIDSGIKLFISPQVIIGGPAETVALFGVALPASLLLGIFLTSLLLLAIPHSKYPAALILVAAGAILALLFGAKLTPAGPAAFRLPEFPAATAFLQAFWLLVLPQIPLSLGNAIIATENTLKTYFAGQANRVNANRLAFGMGLFNLLAGLAGGIPCCHGCGGVTAHYRFGARTGMATALAGLFYILLAAAVYYFGTSVFAFFPYPILGVLLIYVGIEHGLLIQDVRSRQDLAVVIIIAAVTMATRDMTVAFLTGIAFRQIIIARRLLE</sequence>
<keyword evidence="3" id="KW-1185">Reference proteome</keyword>
<dbReference type="OrthoDB" id="7361398at2"/>